<dbReference type="Gene3D" id="3.90.550.20">
    <property type="match status" value="1"/>
</dbReference>
<evidence type="ECO:0000313" key="2">
    <source>
        <dbReference type="Proteomes" id="UP000249165"/>
    </source>
</evidence>
<dbReference type="Proteomes" id="UP000249165">
    <property type="component" value="Unassembled WGS sequence"/>
</dbReference>
<dbReference type="InterPro" id="IPR029044">
    <property type="entry name" value="Nucleotide-diphossugar_trans"/>
</dbReference>
<proteinExistence type="predicted"/>
<protein>
    <submittedName>
        <fullName evidence="1">Capsular polysaccharide synthesis protein</fullName>
    </submittedName>
</protein>
<dbReference type="GO" id="GO:0016757">
    <property type="term" value="F:glycosyltransferase activity"/>
    <property type="evidence" value="ECO:0007669"/>
    <property type="project" value="InterPro"/>
</dbReference>
<dbReference type="AlphaFoldDB" id="A0A327XG12"/>
<evidence type="ECO:0000313" key="1">
    <source>
        <dbReference type="EMBL" id="RAK06907.1"/>
    </source>
</evidence>
<sequence length="214" mass="24834">MIRIPACRSDLVRLVLLLKYGGWYLDCDIYPNKAVDYLGTERPLLFRRDDDGPEQSYGRVTNMAMFLPKEHSLALDALSVIKNYIREKVHLHNVFLFSGPGLITAISDRNGVSEENLLSFQKYFRGGARTFRTTKSEATTSWMATQSFGIFDDTEPRYPRFPKKIDEKAANIIVDFVKKHNLKKEFEELLKRRKVYLDEPVIQKYVDELSAKSR</sequence>
<dbReference type="SUPFAM" id="SSF53448">
    <property type="entry name" value="Nucleotide-diphospho-sugar transferases"/>
    <property type="match status" value="1"/>
</dbReference>
<comment type="caution">
    <text evidence="1">The sequence shown here is derived from an EMBL/GenBank/DDBJ whole genome shotgun (WGS) entry which is preliminary data.</text>
</comment>
<dbReference type="EMBL" id="QLMG01000117">
    <property type="protein sequence ID" value="RAK06907.1"/>
    <property type="molecule type" value="Genomic_DNA"/>
</dbReference>
<gene>
    <name evidence="1" type="ORF">ATI53_11172</name>
</gene>
<accession>A0A327XG12</accession>
<organism evidence="1 2">
    <name type="scientific">Salipiger aestuarii</name>
    <dbReference type="NCBI Taxonomy" id="568098"/>
    <lineage>
        <taxon>Bacteria</taxon>
        <taxon>Pseudomonadati</taxon>
        <taxon>Pseudomonadota</taxon>
        <taxon>Alphaproteobacteria</taxon>
        <taxon>Rhodobacterales</taxon>
        <taxon>Roseobacteraceae</taxon>
        <taxon>Salipiger</taxon>
    </lineage>
</organism>
<reference evidence="1 2" key="1">
    <citation type="submission" date="2018-06" db="EMBL/GenBank/DDBJ databases">
        <title>Genomic Encyclopedia of Archaeal and Bacterial Type Strains, Phase II (KMG-II): from individual species to whole genera.</title>
        <authorList>
            <person name="Goeker M."/>
        </authorList>
    </citation>
    <scope>NUCLEOTIDE SEQUENCE [LARGE SCALE GENOMIC DNA]</scope>
    <source>
        <strain evidence="1 2">DSM 22011</strain>
    </source>
</reference>
<dbReference type="InterPro" id="IPR008441">
    <property type="entry name" value="AfumC-like_glycosyl_Trfase"/>
</dbReference>
<keyword evidence="2" id="KW-1185">Reference proteome</keyword>
<dbReference type="Pfam" id="PF05704">
    <property type="entry name" value="Caps_synth"/>
    <property type="match status" value="1"/>
</dbReference>
<name>A0A327XG12_9RHOB</name>